<proteinExistence type="predicted"/>
<reference evidence="1" key="1">
    <citation type="submission" date="2014-09" db="EMBL/GenBank/DDBJ databases">
        <authorList>
            <person name="Magalhaes I.L.F."/>
            <person name="Oliveira U."/>
            <person name="Santos F.R."/>
            <person name="Vidigal T.H.D.A."/>
            <person name="Brescovit A.D."/>
            <person name="Santos A.J."/>
        </authorList>
    </citation>
    <scope>NUCLEOTIDE SEQUENCE</scope>
    <source>
        <tissue evidence="1">Shoot tissue taken approximately 20 cm above the soil surface</tissue>
    </source>
</reference>
<organism evidence="1">
    <name type="scientific">Arundo donax</name>
    <name type="common">Giant reed</name>
    <name type="synonym">Donax arundinaceus</name>
    <dbReference type="NCBI Taxonomy" id="35708"/>
    <lineage>
        <taxon>Eukaryota</taxon>
        <taxon>Viridiplantae</taxon>
        <taxon>Streptophyta</taxon>
        <taxon>Embryophyta</taxon>
        <taxon>Tracheophyta</taxon>
        <taxon>Spermatophyta</taxon>
        <taxon>Magnoliopsida</taxon>
        <taxon>Liliopsida</taxon>
        <taxon>Poales</taxon>
        <taxon>Poaceae</taxon>
        <taxon>PACMAD clade</taxon>
        <taxon>Arundinoideae</taxon>
        <taxon>Arundineae</taxon>
        <taxon>Arundo</taxon>
    </lineage>
</organism>
<name>A0A0A8ZRR4_ARUDO</name>
<dbReference type="AlphaFoldDB" id="A0A0A8ZRR4"/>
<sequence>MTGTESRTTGDAADTPAPLGCTV</sequence>
<protein>
    <submittedName>
        <fullName evidence="1">Uncharacterized protein</fullName>
    </submittedName>
</protein>
<reference evidence="1" key="2">
    <citation type="journal article" date="2015" name="Data Brief">
        <title>Shoot transcriptome of the giant reed, Arundo donax.</title>
        <authorList>
            <person name="Barrero R.A."/>
            <person name="Guerrero F.D."/>
            <person name="Moolhuijzen P."/>
            <person name="Goolsby J.A."/>
            <person name="Tidwell J."/>
            <person name="Bellgard S.E."/>
            <person name="Bellgard M.I."/>
        </authorList>
    </citation>
    <scope>NUCLEOTIDE SEQUENCE</scope>
    <source>
        <tissue evidence="1">Shoot tissue taken approximately 20 cm above the soil surface</tissue>
    </source>
</reference>
<dbReference type="EMBL" id="GBRH01255816">
    <property type="protein sequence ID" value="JAD42079.1"/>
    <property type="molecule type" value="Transcribed_RNA"/>
</dbReference>
<accession>A0A0A8ZRR4</accession>
<evidence type="ECO:0000313" key="1">
    <source>
        <dbReference type="EMBL" id="JAD42079.1"/>
    </source>
</evidence>